<feature type="compositionally biased region" description="Low complexity" evidence="10">
    <location>
        <begin position="147"/>
        <end position="174"/>
    </location>
</feature>
<evidence type="ECO:0008006" key="15">
    <source>
        <dbReference type="Google" id="ProtNLM"/>
    </source>
</evidence>
<evidence type="ECO:0000256" key="3">
    <source>
        <dbReference type="ARBA" id="ARBA00010948"/>
    </source>
</evidence>
<dbReference type="InterPro" id="IPR058750">
    <property type="entry name" value="TPR_Epg5"/>
</dbReference>
<dbReference type="InterPro" id="IPR059030">
    <property type="entry name" value="TPR_Epg5_mid"/>
</dbReference>
<feature type="domain" description="Zinc finger PHD-type" evidence="11">
    <location>
        <begin position="285"/>
        <end position="330"/>
    </location>
</feature>
<keyword evidence="4" id="KW-0479">Metal-binding</keyword>
<feature type="compositionally biased region" description="Low complexity" evidence="10">
    <location>
        <begin position="192"/>
        <end position="219"/>
    </location>
</feature>
<proteinExistence type="inferred from homology"/>
<dbReference type="InterPro" id="IPR001965">
    <property type="entry name" value="Znf_PHD"/>
</dbReference>
<dbReference type="Gene3D" id="3.30.40.10">
    <property type="entry name" value="Zinc/RING finger domain, C3HC4 (zinc finger)"/>
    <property type="match status" value="1"/>
</dbReference>
<keyword evidence="6" id="KW-0862">Zinc</keyword>
<feature type="region of interest" description="Disordered" evidence="10">
    <location>
        <begin position="132"/>
        <end position="174"/>
    </location>
</feature>
<comment type="similarity">
    <text evidence="2">Belongs to the ING family.</text>
</comment>
<keyword evidence="8" id="KW-0539">Nucleus</keyword>
<dbReference type="SUPFAM" id="SSF57903">
    <property type="entry name" value="FYVE/PHD zinc finger"/>
    <property type="match status" value="1"/>
</dbReference>
<keyword evidence="9" id="KW-0175">Coiled coil</keyword>
<dbReference type="SMART" id="SM00249">
    <property type="entry name" value="PHD"/>
    <property type="match status" value="1"/>
</dbReference>
<reference evidence="13" key="1">
    <citation type="submission" date="2020-11" db="EMBL/GenBank/DDBJ databases">
        <authorList>
            <person name="Tran Van P."/>
        </authorList>
    </citation>
    <scope>NUCLEOTIDE SEQUENCE</scope>
</reference>
<evidence type="ECO:0000256" key="10">
    <source>
        <dbReference type="SAM" id="MobiDB-lite"/>
    </source>
</evidence>
<evidence type="ECO:0000256" key="2">
    <source>
        <dbReference type="ARBA" id="ARBA00010210"/>
    </source>
</evidence>
<evidence type="ECO:0000259" key="12">
    <source>
        <dbReference type="SMART" id="SM01408"/>
    </source>
</evidence>
<comment type="similarity">
    <text evidence="3">Belongs to the EPG5 family.</text>
</comment>
<evidence type="ECO:0000313" key="14">
    <source>
        <dbReference type="Proteomes" id="UP000728032"/>
    </source>
</evidence>
<dbReference type="CDD" id="cd15584">
    <property type="entry name" value="PHD_ING1_2"/>
    <property type="match status" value="1"/>
</dbReference>
<feature type="region of interest" description="Disordered" evidence="10">
    <location>
        <begin position="186"/>
        <end position="268"/>
    </location>
</feature>
<sequence>MSAKLWMSSGSSLMSSSMAESPIHSIAQYIEDYMDLVDNVPNDIARQMTQLHEHNHRYHQLLELLKSQLDLLSNPSTNELRKRNALLKVQRSLIEIQEIADEKLLLIQSILDQLDSKARQLDFDYRSVTLFNSSSNQTNNSRVQLQSTSSLVTSGYSSTQRTESTTSGGTVANTTAAVQNTCQESTAKEVPNGNSNGLSNDNSNSSGKRASARRNTTSRSNHDNNGDNPSKRAVKRGMKSSHKEMKRSKNSITNSNSSNNSLLMGVNSPPNLYEGAPIDPDEPTYCLCEQVSFGEMICCDNTDCKIEWFHFSCVSLNTKPKGKWFCPAYVSLDVPISAPIDPTMDSLPSTDCLQSVDKLRTIRPFTESQLLTLYNNNQLDSNQLFIEHFVEKNVRNDSNRLYELLVELEKCRERHKDTNNKVEELKNSGDALQEKVWYLKPKTIAKSGRCSDGRVVEALHKYNESVLNKDNIKQLDNTLLWLKECISNDNCINFYLSQFVRLEIENFMTDMMNEMDLSHKSTQLRNAISDLFSYQRRCLIMRDKELNKITLNWLLNISSQFISMATLDDHLFLLNHVLRCAAGCSVWSTCLIQCPNPLNTSDPELANHDKKSIANNDETWLLVDPDMSGEDVTNSYLQIAELDVIRFLKQVPFNDVLKYVRTVLAVSDLWVSCKNEFVSGDQAMILRLQVEFDHFMLRSMIAILTTNRQGVWTFLSVFPFDGVSESMMWHILWVVYNNGRDELDELGGLCPYFSVNYWKNKFQEVTVQYLFKEKLSSLTVCIDLFCELPIHLWNPDNDDIELLTEWLIAYPIEHLLNRIARITFSRLNWSYDSNKELFIEIGKHRKLAIELFAAINGHSLMKTQKDCLKSNCKEFGSNALLSLAKSINPIDFTKWVWNQMIVLKLHSLEIDDKDWDFIFDDKLDSNQSGDNILQLHFDTNLIPICRAVEEQNPMALYLALTMTDFGQNRSLDKIIESLELFTERNEDLVPMICHQLSKFSNKQNKLKLLICWTEIMFEVIGSILRVNANSWFSSGASRLQQIAYIFEKIAVLLYLDQNLKELYFKYLTENPFDIQSWKLQTSGWFSSVFSWGSKSNQKCEWITPFHLIYKQNASNVWLAWLFIQTDALRFDKIWEKIVHEISESTEFTVEAVVKSVCQKESSSVIPLPLLPINSWSTLATNSVAKPPNELEPFVWFKFFQLFFSSSDSSRSVGQNFISDEKRKKLVTKLNALIDFHHNQWLKSDPNESQLNTIDDQLTKLYRAYILWLDDSQLHEVFVNTDELPAQYLKDLLRCAISNTEYPDFCDKYIDIKRIQMEASRIYDLWLELHSTSLISNIDCGSDEKIIKIEDELPLNIPEVKKTNLDSFNVNIKSIENSSALLLLIQHNVRVVLEEAKFFENLLQKFDDLNKNLMQSLPDLYPNIKKEIKLKISCEKDRLPDLYPNIKKEIKLKISCEKDSYDPNGCTGPALFNIEFIEATLNQHSLKSIERNRIDFENTISQLIETPSNKVVLASLFIEKAIPILIESYDFHIEDNQIERSLLGSILSWINDTNYMYPPSKRMFTNLLDSLGSIAEIRCDETNKFVLETAINYPKIIEYMAPRLKPSKTSSQCFLDMYQLIEQKITKTPAQVSFVLLSKSIAPCLWNDVLLSFGFFITQEDMDLSDFYVELKKYSNNQPLFTANEVLLFDILSLMSTQMAEAYREISLEFLDHFKLYIKRYLTLISTLSFCWLNANSRMPPCDILNVWRPFYDNWNVWLFPKRSTRFISADNFKLVWDLFLINVNYFIECFQGMLSSVLSCVWQVVLSYVISTKAIDAKDLVLIQNKIQTLNWNKFCPNVIDIKLMYEAVIQDQYSIEPFIAYVFTKIDWRHTLKNQSLTTEQMALIVENMSYTMVSLSSQKCLVEVDMESIPFELLTANKVQSISQVIVRVIKLKSYFFESNNTSHSFLLSLLKQICLLCDTDVMDENWFLKHRYYANCISFLIKELSTGDNDLVTKYPLEIRKFITTCFEDLRPAFQSDIDGSERLILFKELLMCLNDIPNEEIRKIVSEQYALCFNFENPNIICDLIQSTCQTVKHIASYLSLIETYINNFFKAEGNVSNLMRVFEIPNNSEDFMVACVTRNASLTLTIHLLSKLAVIEDTKRFACNLMNWCSQLRPTADDESKVLLLWFKILTISESLVDTEHESIELIQCIHKFCKTLFDVVEETVYQGFLSFMRTNRKSFSERCTVLILCLSLHGIKHLNDCISRSSPLNADLNTVYKSALNKLQSLKKGKSFVDLLPLIENMNSILDRNESTVESTQLIKQSLIAFYSDNSCLTALL</sequence>
<comment type="subcellular location">
    <subcellularLocation>
        <location evidence="1">Nucleus</location>
    </subcellularLocation>
</comment>
<dbReference type="SMART" id="SM01408">
    <property type="entry name" value="ING"/>
    <property type="match status" value="1"/>
</dbReference>
<evidence type="ECO:0000256" key="7">
    <source>
        <dbReference type="ARBA" id="ARBA00023006"/>
    </source>
</evidence>
<evidence type="ECO:0000313" key="13">
    <source>
        <dbReference type="EMBL" id="CAD7645675.1"/>
    </source>
</evidence>
<accession>A0A7R9LRZ7</accession>
<feature type="domain" description="Inhibitor of growth protein N-terminal histone-binding" evidence="12">
    <location>
        <begin position="29"/>
        <end position="128"/>
    </location>
</feature>
<gene>
    <name evidence="13" type="ORF">ONB1V03_LOCUS5330</name>
</gene>
<dbReference type="EMBL" id="OC916937">
    <property type="protein sequence ID" value="CAD7645675.1"/>
    <property type="molecule type" value="Genomic_DNA"/>
</dbReference>
<evidence type="ECO:0000259" key="11">
    <source>
        <dbReference type="SMART" id="SM00249"/>
    </source>
</evidence>
<feature type="compositionally biased region" description="Low complexity" evidence="10">
    <location>
        <begin position="250"/>
        <end position="261"/>
    </location>
</feature>
<dbReference type="CDD" id="cd16857">
    <property type="entry name" value="ING_ING1_2"/>
    <property type="match status" value="1"/>
</dbReference>
<dbReference type="FunFam" id="3.30.40.10:FF:000021">
    <property type="entry name" value="Inhibitor of growth 2b"/>
    <property type="match status" value="1"/>
</dbReference>
<protein>
    <recommendedName>
        <fullName evidence="15">Inhibitor of growth protein</fullName>
    </recommendedName>
</protein>
<dbReference type="Pfam" id="PF12998">
    <property type="entry name" value="ING"/>
    <property type="match status" value="1"/>
</dbReference>
<feature type="coiled-coil region" evidence="9">
    <location>
        <begin position="405"/>
        <end position="435"/>
    </location>
</feature>
<keyword evidence="5" id="KW-0863">Zinc-finger</keyword>
<dbReference type="InterPro" id="IPR051436">
    <property type="entry name" value="Autophagy-related_EPG5"/>
</dbReference>
<name>A0A7R9LRZ7_9ACAR</name>
<dbReference type="GO" id="GO:0008270">
    <property type="term" value="F:zinc ion binding"/>
    <property type="evidence" value="ECO:0007669"/>
    <property type="project" value="UniProtKB-KW"/>
</dbReference>
<feature type="compositionally biased region" description="Polar residues" evidence="10">
    <location>
        <begin position="132"/>
        <end position="146"/>
    </location>
</feature>
<evidence type="ECO:0000256" key="4">
    <source>
        <dbReference type="ARBA" id="ARBA00022723"/>
    </source>
</evidence>
<dbReference type="Proteomes" id="UP000728032">
    <property type="component" value="Unassembled WGS sequence"/>
</dbReference>
<dbReference type="InterPro" id="IPR028643">
    <property type="entry name" value="ING1_PHD_Znf"/>
</dbReference>
<evidence type="ECO:0000256" key="6">
    <source>
        <dbReference type="ARBA" id="ARBA00022833"/>
    </source>
</evidence>
<dbReference type="EMBL" id="CAJPVJ010002112">
    <property type="protein sequence ID" value="CAG2165792.1"/>
    <property type="molecule type" value="Genomic_DNA"/>
</dbReference>
<dbReference type="InterPro" id="IPR011011">
    <property type="entry name" value="Znf_FYVE_PHD"/>
</dbReference>
<dbReference type="GO" id="GO:0005737">
    <property type="term" value="C:cytoplasm"/>
    <property type="evidence" value="ECO:0007669"/>
    <property type="project" value="TreeGrafter"/>
</dbReference>
<evidence type="ECO:0000256" key="1">
    <source>
        <dbReference type="ARBA" id="ARBA00004123"/>
    </source>
</evidence>
<dbReference type="Pfam" id="PF26573">
    <property type="entry name" value="TPR_Epg5_2"/>
    <property type="match status" value="1"/>
</dbReference>
<evidence type="ECO:0000256" key="8">
    <source>
        <dbReference type="ARBA" id="ARBA00023242"/>
    </source>
</evidence>
<dbReference type="Pfam" id="PF26103">
    <property type="entry name" value="TPR_Epg5"/>
    <property type="match status" value="1"/>
</dbReference>
<organism evidence="13">
    <name type="scientific">Oppiella nova</name>
    <dbReference type="NCBI Taxonomy" id="334625"/>
    <lineage>
        <taxon>Eukaryota</taxon>
        <taxon>Metazoa</taxon>
        <taxon>Ecdysozoa</taxon>
        <taxon>Arthropoda</taxon>
        <taxon>Chelicerata</taxon>
        <taxon>Arachnida</taxon>
        <taxon>Acari</taxon>
        <taxon>Acariformes</taxon>
        <taxon>Sarcoptiformes</taxon>
        <taxon>Oribatida</taxon>
        <taxon>Brachypylina</taxon>
        <taxon>Oppioidea</taxon>
        <taxon>Oppiidae</taxon>
        <taxon>Oppiella</taxon>
    </lineage>
</organism>
<dbReference type="GO" id="GO:0005634">
    <property type="term" value="C:nucleus"/>
    <property type="evidence" value="ECO:0007669"/>
    <property type="project" value="UniProtKB-SubCell"/>
</dbReference>
<dbReference type="InterPro" id="IPR013083">
    <property type="entry name" value="Znf_RING/FYVE/PHD"/>
</dbReference>
<dbReference type="Gene3D" id="6.10.140.1740">
    <property type="match status" value="1"/>
</dbReference>
<dbReference type="OrthoDB" id="75419at2759"/>
<dbReference type="GO" id="GO:0097352">
    <property type="term" value="P:autophagosome maturation"/>
    <property type="evidence" value="ECO:0007669"/>
    <property type="project" value="TreeGrafter"/>
</dbReference>
<keyword evidence="14" id="KW-1185">Reference proteome</keyword>
<keyword evidence="7" id="KW-0072">Autophagy</keyword>
<dbReference type="InterPro" id="IPR024610">
    <property type="entry name" value="ING_N_histone-binding"/>
</dbReference>
<evidence type="ECO:0000256" key="9">
    <source>
        <dbReference type="SAM" id="Coils"/>
    </source>
</evidence>
<dbReference type="PANTHER" id="PTHR31139">
    <property type="entry name" value="ECTOPIC P GRANULES PROTEIN 5 HOMOLOG"/>
    <property type="match status" value="1"/>
</dbReference>
<feature type="compositionally biased region" description="Basic residues" evidence="10">
    <location>
        <begin position="232"/>
        <end position="249"/>
    </location>
</feature>
<evidence type="ECO:0000256" key="5">
    <source>
        <dbReference type="ARBA" id="ARBA00022771"/>
    </source>
</evidence>
<dbReference type="PANTHER" id="PTHR31139:SF4">
    <property type="entry name" value="ECTOPIC P GRANULES PROTEIN 5 HOMOLOG"/>
    <property type="match status" value="1"/>
</dbReference>